<evidence type="ECO:0000256" key="4">
    <source>
        <dbReference type="ARBA" id="ARBA00022723"/>
    </source>
</evidence>
<evidence type="ECO:0000313" key="7">
    <source>
        <dbReference type="Proteomes" id="UP000014316"/>
    </source>
</evidence>
<comment type="similarity">
    <text evidence="1">Belongs to the GTP cyclohydrolase I type 2/NIF3 family.</text>
</comment>
<dbReference type="EMBL" id="ANJW01000024">
    <property type="protein sequence ID" value="EPC59356.1"/>
    <property type="molecule type" value="Genomic_DNA"/>
</dbReference>
<dbReference type="InterPro" id="IPR036069">
    <property type="entry name" value="DUF34/NIF3_sf"/>
</dbReference>
<sequence>THMTSGKQIINRFEDFAPLSLAWERDPSGLQLGNPDKPVKTVLVTLDVRPEVVTEAEAIHADMIFSHHPAMFRPVHNLDLRVPQNAMYAQILKDDLLVYAAHTNLDRVQDGMNDWLAEALGLSQVVPFINEGEGANMGRIGLLPDKIRLEAFVEQVKAAYNVKGLRVVARDLDRLVQKVAILGGDGGDAFNDAKQAGADVFITGDVYYHTGHDMLAADLPVIDPGHHIESIMKGKVATLINEWADAEGWDVKAIPSKLSTDPFTFM</sequence>
<dbReference type="Proteomes" id="UP000014316">
    <property type="component" value="Unassembled WGS sequence"/>
</dbReference>
<feature type="binding site" evidence="5">
    <location>
        <position position="226"/>
    </location>
    <ligand>
        <name>a divalent metal cation</name>
        <dbReference type="ChEBI" id="CHEBI:60240"/>
        <label>1</label>
    </ligand>
</feature>
<dbReference type="Pfam" id="PF01784">
    <property type="entry name" value="DUF34_NIF3"/>
    <property type="match status" value="1"/>
</dbReference>
<dbReference type="InterPro" id="IPR002678">
    <property type="entry name" value="DUF34/NIF3"/>
</dbReference>
<dbReference type="AlphaFoldDB" id="A0A829GLG0"/>
<comment type="caution">
    <text evidence="6">The sequence shown here is derived from an EMBL/GenBank/DDBJ whole genome shotgun (WGS) entry which is preliminary data.</text>
</comment>
<dbReference type="PANTHER" id="PTHR13799">
    <property type="entry name" value="NGG1 INTERACTING FACTOR 3"/>
    <property type="match status" value="1"/>
</dbReference>
<feature type="binding site" evidence="5">
    <location>
        <position position="229"/>
    </location>
    <ligand>
        <name>a divalent metal cation</name>
        <dbReference type="ChEBI" id="CHEBI:60240"/>
        <label>1</label>
    </ligand>
</feature>
<dbReference type="GO" id="GO:0005737">
    <property type="term" value="C:cytoplasm"/>
    <property type="evidence" value="ECO:0007669"/>
    <property type="project" value="TreeGrafter"/>
</dbReference>
<dbReference type="Gene3D" id="3.40.1390.30">
    <property type="entry name" value="NIF3 (NGG1p interacting factor 3)-like"/>
    <property type="match status" value="2"/>
</dbReference>
<dbReference type="NCBIfam" id="TIGR00486">
    <property type="entry name" value="YbgI_SA1388"/>
    <property type="match status" value="1"/>
</dbReference>
<protein>
    <recommendedName>
        <fullName evidence="3">GTP cyclohydrolase 1 type 2 homolog</fullName>
    </recommendedName>
</protein>
<dbReference type="GO" id="GO:0046872">
    <property type="term" value="F:metal ion binding"/>
    <property type="evidence" value="ECO:0007669"/>
    <property type="project" value="UniProtKB-KW"/>
</dbReference>
<name>A0A829GLG0_LACPA</name>
<dbReference type="PANTHER" id="PTHR13799:SF14">
    <property type="entry name" value="GTP CYCLOHYDROLASE 1 TYPE 2 HOMOLOG"/>
    <property type="match status" value="1"/>
</dbReference>
<dbReference type="FunFam" id="3.40.1390.30:FF:000001">
    <property type="entry name" value="GTP cyclohydrolase 1 type 2"/>
    <property type="match status" value="1"/>
</dbReference>
<reference evidence="6 7" key="1">
    <citation type="journal article" date="2013" name="PLoS ONE">
        <title>Lactobacillus paracasei comparative genomics: towards species pan-genome definition and exploitation of diversity.</title>
        <authorList>
            <person name="Smokvina T."/>
            <person name="Wels M."/>
            <person name="Polka J."/>
            <person name="Chervaux C."/>
            <person name="Brisse S."/>
            <person name="Boekhorst J."/>
            <person name="van Hylckama Vlieg J.E."/>
            <person name="Siezen R.J."/>
        </authorList>
    </citation>
    <scope>NUCLEOTIDE SEQUENCE [LARGE SCALE GENOMIC DNA]</scope>
    <source>
        <strain evidence="6 7">Lpp123</strain>
    </source>
</reference>
<accession>A0A829GLG0</accession>
<feature type="non-terminal residue" evidence="6">
    <location>
        <position position="1"/>
    </location>
</feature>
<organism evidence="6 7">
    <name type="scientific">Lacticaseibacillus paracasei subsp. paracasei Lpp123</name>
    <dbReference type="NCBI Taxonomy" id="1256201"/>
    <lineage>
        <taxon>Bacteria</taxon>
        <taxon>Bacillati</taxon>
        <taxon>Bacillota</taxon>
        <taxon>Bacilli</taxon>
        <taxon>Lactobacillales</taxon>
        <taxon>Lactobacillaceae</taxon>
        <taxon>Lacticaseibacillus</taxon>
    </lineage>
</organism>
<evidence type="ECO:0000256" key="3">
    <source>
        <dbReference type="ARBA" id="ARBA00022112"/>
    </source>
</evidence>
<dbReference type="SUPFAM" id="SSF102705">
    <property type="entry name" value="NIF3 (NGG1p interacting factor 3)-like"/>
    <property type="match status" value="1"/>
</dbReference>
<feature type="binding site" evidence="5">
    <location>
        <position position="67"/>
    </location>
    <ligand>
        <name>a divalent metal cation</name>
        <dbReference type="ChEBI" id="CHEBI:60240"/>
        <label>1</label>
    </ligand>
</feature>
<evidence type="ECO:0000256" key="1">
    <source>
        <dbReference type="ARBA" id="ARBA00006964"/>
    </source>
</evidence>
<keyword evidence="4 5" id="KW-0479">Metal-binding</keyword>
<gene>
    <name evidence="6" type="ORF">Lpp123_00385</name>
</gene>
<feature type="binding site" evidence="5">
    <location>
        <position position="68"/>
    </location>
    <ligand>
        <name>a divalent metal cation</name>
        <dbReference type="ChEBI" id="CHEBI:60240"/>
        <label>1</label>
    </ligand>
</feature>
<evidence type="ECO:0000256" key="5">
    <source>
        <dbReference type="PIRSR" id="PIRSR602678-1"/>
    </source>
</evidence>
<evidence type="ECO:0000256" key="2">
    <source>
        <dbReference type="ARBA" id="ARBA00011643"/>
    </source>
</evidence>
<proteinExistence type="inferred from homology"/>
<evidence type="ECO:0000313" key="6">
    <source>
        <dbReference type="EMBL" id="EPC59356.1"/>
    </source>
</evidence>
<comment type="subunit">
    <text evidence="2">Homohexamer.</text>
</comment>
<feature type="binding site" evidence="5">
    <location>
        <position position="106"/>
    </location>
    <ligand>
        <name>a divalent metal cation</name>
        <dbReference type="ChEBI" id="CHEBI:60240"/>
        <label>1</label>
    </ligand>
</feature>